<dbReference type="Pfam" id="PF01266">
    <property type="entry name" value="DAO"/>
    <property type="match status" value="1"/>
</dbReference>
<organism evidence="3 4">
    <name type="scientific">Shackletoniella antarctica</name>
    <dbReference type="NCBI Taxonomy" id="268115"/>
    <lineage>
        <taxon>Bacteria</taxon>
        <taxon>Bacillati</taxon>
        <taxon>Cyanobacteriota</taxon>
        <taxon>Cyanophyceae</taxon>
        <taxon>Oculatellales</taxon>
        <taxon>Oculatellaceae</taxon>
        <taxon>Shackletoniella</taxon>
    </lineage>
</organism>
<dbReference type="InterPro" id="IPR036188">
    <property type="entry name" value="FAD/NAD-bd_sf"/>
</dbReference>
<reference evidence="4" key="1">
    <citation type="submission" date="2018-04" db="EMBL/GenBank/DDBJ databases">
        <authorList>
            <person name="Cornet L."/>
        </authorList>
    </citation>
    <scope>NUCLEOTIDE SEQUENCE [LARGE SCALE GENOMIC DNA]</scope>
</reference>
<dbReference type="InterPro" id="IPR006076">
    <property type="entry name" value="FAD-dep_OxRdtase"/>
</dbReference>
<dbReference type="EMBL" id="QBMN01000125">
    <property type="protein sequence ID" value="PZO37255.1"/>
    <property type="molecule type" value="Genomic_DNA"/>
</dbReference>
<gene>
    <name evidence="3" type="ORF">DCF17_16150</name>
</gene>
<dbReference type="GO" id="GO:0016491">
    <property type="term" value="F:oxidoreductase activity"/>
    <property type="evidence" value="ECO:0007669"/>
    <property type="project" value="UniProtKB-KW"/>
</dbReference>
<evidence type="ECO:0000313" key="4">
    <source>
        <dbReference type="Proteomes" id="UP000249081"/>
    </source>
</evidence>
<name>A0A2W4XRM1_9CYAN</name>
<sequence>METFDWIVVGNGLVGAAVSYELARCGLSVLLIDRALEPGNATRYSYGGIPYWSGSTELTRQLCQEGIAKHRQLSEELGSDTQFRELDLVLTLAADGDPQSAAAPYEKCATPPRFVAAAAAVELEPLLNGEAIAGAFTVRHGHVSPVALVNAYNHAFQQLGGTRIIASVVDVVRIKDKVTGVLTDEQAYPAKQVLVAAGAFSRALLHRAKIAVPLYYSHAELIETPPLDLKLRALIMPAQTQRFDLEAQASQPDTDRQWDQLGHEVTPAILDSGAVQFLDGHVCMGQLSRTLTDLEARLDEQESDRAMRAAMAPQIPALAQVPGTWRRCRVSFSRDGLPLVGQVPGVEGLHMMAGFSAPFVYLPPVAQRFAQAVVGDADPVLDAPVLDAMSLKRFA</sequence>
<dbReference type="PANTHER" id="PTHR13847">
    <property type="entry name" value="SARCOSINE DEHYDROGENASE-RELATED"/>
    <property type="match status" value="1"/>
</dbReference>
<evidence type="ECO:0000259" key="2">
    <source>
        <dbReference type="Pfam" id="PF01266"/>
    </source>
</evidence>
<dbReference type="AlphaFoldDB" id="A0A2W4XRM1"/>
<dbReference type="PANTHER" id="PTHR13847:SF287">
    <property type="entry name" value="FAD-DEPENDENT OXIDOREDUCTASE DOMAIN-CONTAINING PROTEIN 1"/>
    <property type="match status" value="1"/>
</dbReference>
<accession>A0A2W4XRM1</accession>
<evidence type="ECO:0000313" key="3">
    <source>
        <dbReference type="EMBL" id="PZO37255.1"/>
    </source>
</evidence>
<proteinExistence type="predicted"/>
<dbReference type="Gene3D" id="3.30.9.10">
    <property type="entry name" value="D-Amino Acid Oxidase, subunit A, domain 2"/>
    <property type="match status" value="1"/>
</dbReference>
<dbReference type="Gene3D" id="3.50.50.60">
    <property type="entry name" value="FAD/NAD(P)-binding domain"/>
    <property type="match status" value="1"/>
</dbReference>
<dbReference type="Proteomes" id="UP000249081">
    <property type="component" value="Unassembled WGS sequence"/>
</dbReference>
<feature type="domain" description="FAD dependent oxidoreductase" evidence="2">
    <location>
        <begin position="5"/>
        <end position="371"/>
    </location>
</feature>
<comment type="caution">
    <text evidence="3">The sequence shown here is derived from an EMBL/GenBank/DDBJ whole genome shotgun (WGS) entry which is preliminary data.</text>
</comment>
<reference evidence="3 4" key="2">
    <citation type="submission" date="2018-06" db="EMBL/GenBank/DDBJ databases">
        <title>Metagenomic assembly of (sub)arctic Cyanobacteria and their associated microbiome from non-axenic cultures.</title>
        <authorList>
            <person name="Baurain D."/>
        </authorList>
    </citation>
    <scope>NUCLEOTIDE SEQUENCE [LARGE SCALE GENOMIC DNA]</scope>
    <source>
        <strain evidence="3">ULC041bin1</strain>
    </source>
</reference>
<dbReference type="SUPFAM" id="SSF51905">
    <property type="entry name" value="FAD/NAD(P)-binding domain"/>
    <property type="match status" value="1"/>
</dbReference>
<keyword evidence="1" id="KW-0560">Oxidoreductase</keyword>
<protein>
    <submittedName>
        <fullName evidence="3">FAD-dependent oxidoreductase</fullName>
    </submittedName>
</protein>
<dbReference type="GO" id="GO:0005737">
    <property type="term" value="C:cytoplasm"/>
    <property type="evidence" value="ECO:0007669"/>
    <property type="project" value="TreeGrafter"/>
</dbReference>
<evidence type="ECO:0000256" key="1">
    <source>
        <dbReference type="ARBA" id="ARBA00023002"/>
    </source>
</evidence>